<dbReference type="AlphaFoldDB" id="G7QAY5"/>
<reference evidence="7" key="1">
    <citation type="journal article" date="2015" name="Genome Announc.">
        <title>High-Quality Draft Genome Sequence of Desulfovibrio carbinoliphilus FW-101-2B, an Organic Acid-Oxidizing Sulfate-Reducing Bacterium Isolated from Uranium(VI)-Contaminated Groundwater.</title>
        <authorList>
            <person name="Ramsay B.D."/>
            <person name="Hwang C."/>
            <person name="Woo H.L."/>
            <person name="Carroll S.L."/>
            <person name="Lucas S."/>
            <person name="Han J."/>
            <person name="Lapidus A.L."/>
            <person name="Cheng J.F."/>
            <person name="Goodwin L.A."/>
            <person name="Pitluck S."/>
            <person name="Peters L."/>
            <person name="Chertkov O."/>
            <person name="Held B."/>
            <person name="Detter J.C."/>
            <person name="Han C.S."/>
            <person name="Tapia R."/>
            <person name="Land M.L."/>
            <person name="Hauser L.J."/>
            <person name="Kyrpides N.C."/>
            <person name="Ivanova N.N."/>
            <person name="Mikhailova N."/>
            <person name="Pagani I."/>
            <person name="Woyke T."/>
            <person name="Arkin A.P."/>
            <person name="Dehal P."/>
            <person name="Chivian D."/>
            <person name="Criddle C.S."/>
            <person name="Wu W."/>
            <person name="Chakraborty R."/>
            <person name="Hazen T.C."/>
            <person name="Fields M.W."/>
        </authorList>
    </citation>
    <scope>NUCLEOTIDE SEQUENCE [LARGE SCALE GENOMIC DNA]</scope>
    <source>
        <strain evidence="7">FW-101-2B</strain>
    </source>
</reference>
<keyword evidence="4" id="KW-0949">S-adenosyl-L-methionine</keyword>
<keyword evidence="2 6" id="KW-0489">Methyltransferase</keyword>
<name>G7QAY5_9BACT</name>
<dbReference type="PANTHER" id="PTHR30481">
    <property type="entry name" value="DNA ADENINE METHYLASE"/>
    <property type="match status" value="1"/>
</dbReference>
<comment type="catalytic activity">
    <reaction evidence="5">
        <text>a 2'-deoxyadenosine in DNA + S-adenosyl-L-methionine = an N(6)-methyl-2'-deoxyadenosine in DNA + S-adenosyl-L-homocysteine + H(+)</text>
        <dbReference type="Rhea" id="RHEA:15197"/>
        <dbReference type="Rhea" id="RHEA-COMP:12418"/>
        <dbReference type="Rhea" id="RHEA-COMP:12419"/>
        <dbReference type="ChEBI" id="CHEBI:15378"/>
        <dbReference type="ChEBI" id="CHEBI:57856"/>
        <dbReference type="ChEBI" id="CHEBI:59789"/>
        <dbReference type="ChEBI" id="CHEBI:90615"/>
        <dbReference type="ChEBI" id="CHEBI:90616"/>
        <dbReference type="EC" id="2.1.1.72"/>
    </reaction>
</comment>
<protein>
    <recommendedName>
        <fullName evidence="1">site-specific DNA-methyltransferase (adenine-specific)</fullName>
        <ecNumber evidence="1">2.1.1.72</ecNumber>
    </recommendedName>
</protein>
<evidence type="ECO:0000256" key="1">
    <source>
        <dbReference type="ARBA" id="ARBA00011900"/>
    </source>
</evidence>
<dbReference type="PROSITE" id="PS00092">
    <property type="entry name" value="N6_MTASE"/>
    <property type="match status" value="1"/>
</dbReference>
<accession>G7QAY5</accession>
<evidence type="ECO:0000256" key="2">
    <source>
        <dbReference type="ARBA" id="ARBA00022603"/>
    </source>
</evidence>
<gene>
    <name evidence="6" type="ORF">DFW101_2321</name>
</gene>
<dbReference type="GO" id="GO:0032259">
    <property type="term" value="P:methylation"/>
    <property type="evidence" value="ECO:0007669"/>
    <property type="project" value="UniProtKB-KW"/>
</dbReference>
<dbReference type="EC" id="2.1.1.72" evidence="1"/>
<sequence length="224" mass="26370">MRFDGGKGVCFAQIINLIPPHTRYIETHLGGGAVMRNKKASTEQIGIDINPSVIQKWEKSEDSLCKLINDDAISALQKLKLDSETVIYADPPYHPLTRRRRKVYKHDYSLNDHIMLLDFVLSIPSKVIISGYYSDLYSDKLKYWNVHKFKAKTHTDVREEYIWYNFEKPKKLHDYKYVGNNFRERERIRRKRERIIKNLMSMPIVEVNAILSTLKENVDPIIEN</sequence>
<dbReference type="Pfam" id="PF02086">
    <property type="entry name" value="MethyltransfD12"/>
    <property type="match status" value="1"/>
</dbReference>
<dbReference type="eggNOG" id="COG0338">
    <property type="taxonomic scope" value="Bacteria"/>
</dbReference>
<dbReference type="InterPro" id="IPR002052">
    <property type="entry name" value="DNA_methylase_N6_adenine_CS"/>
</dbReference>
<keyword evidence="7" id="KW-1185">Reference proteome</keyword>
<keyword evidence="3" id="KW-0808">Transferase</keyword>
<dbReference type="Gene3D" id="3.40.50.150">
    <property type="entry name" value="Vaccinia Virus protein VP39"/>
    <property type="match status" value="1"/>
</dbReference>
<dbReference type="InterPro" id="IPR012327">
    <property type="entry name" value="MeTrfase_D12"/>
</dbReference>
<evidence type="ECO:0000313" key="7">
    <source>
        <dbReference type="Proteomes" id="UP000004662"/>
    </source>
</evidence>
<dbReference type="GO" id="GO:0009307">
    <property type="term" value="P:DNA restriction-modification system"/>
    <property type="evidence" value="ECO:0007669"/>
    <property type="project" value="InterPro"/>
</dbReference>
<dbReference type="OrthoDB" id="9805629at2"/>
<dbReference type="GO" id="GO:0009007">
    <property type="term" value="F:site-specific DNA-methyltransferase (adenine-specific) activity"/>
    <property type="evidence" value="ECO:0007669"/>
    <property type="project" value="UniProtKB-EC"/>
</dbReference>
<dbReference type="GO" id="GO:0043565">
    <property type="term" value="F:sequence-specific DNA binding"/>
    <property type="evidence" value="ECO:0007669"/>
    <property type="project" value="TreeGrafter"/>
</dbReference>
<organism evidence="6 7">
    <name type="scientific">Solidesulfovibrio carbinoliphilus subsp. oakridgensis</name>
    <dbReference type="NCBI Taxonomy" id="694327"/>
    <lineage>
        <taxon>Bacteria</taxon>
        <taxon>Pseudomonadati</taxon>
        <taxon>Thermodesulfobacteriota</taxon>
        <taxon>Desulfovibrionia</taxon>
        <taxon>Desulfovibrionales</taxon>
        <taxon>Desulfovibrionaceae</taxon>
        <taxon>Solidesulfovibrio</taxon>
    </lineage>
</organism>
<evidence type="ECO:0000313" key="6">
    <source>
        <dbReference type="EMBL" id="EHJ48326.1"/>
    </source>
</evidence>
<evidence type="ECO:0000256" key="3">
    <source>
        <dbReference type="ARBA" id="ARBA00022679"/>
    </source>
</evidence>
<dbReference type="GO" id="GO:0006298">
    <property type="term" value="P:mismatch repair"/>
    <property type="evidence" value="ECO:0007669"/>
    <property type="project" value="TreeGrafter"/>
</dbReference>
<evidence type="ECO:0000256" key="5">
    <source>
        <dbReference type="ARBA" id="ARBA00047942"/>
    </source>
</evidence>
<dbReference type="GO" id="GO:1904047">
    <property type="term" value="F:S-adenosyl-L-methionine binding"/>
    <property type="evidence" value="ECO:0007669"/>
    <property type="project" value="TreeGrafter"/>
</dbReference>
<evidence type="ECO:0000256" key="4">
    <source>
        <dbReference type="ARBA" id="ARBA00022691"/>
    </source>
</evidence>
<dbReference type="SUPFAM" id="SSF53335">
    <property type="entry name" value="S-adenosyl-L-methionine-dependent methyltransferases"/>
    <property type="match status" value="1"/>
</dbReference>
<proteinExistence type="predicted"/>
<dbReference type="HOGENOM" id="CLU_109409_0_0_7"/>
<dbReference type="InterPro" id="IPR029063">
    <property type="entry name" value="SAM-dependent_MTases_sf"/>
</dbReference>
<dbReference type="Proteomes" id="UP000004662">
    <property type="component" value="Chromosome"/>
</dbReference>
<dbReference type="RefSeq" id="WP_009181702.1">
    <property type="nucleotide sequence ID" value="NZ_CM001368.1"/>
</dbReference>
<dbReference type="STRING" id="694327.DFW101_2321"/>
<dbReference type="EMBL" id="CM001368">
    <property type="protein sequence ID" value="EHJ48326.1"/>
    <property type="molecule type" value="Genomic_DNA"/>
</dbReference>